<evidence type="ECO:0000313" key="3">
    <source>
        <dbReference type="Proteomes" id="UP000013827"/>
    </source>
</evidence>
<dbReference type="PaxDb" id="2903-EOD34328"/>
<name>A0A0D3KEZ3_EMIH1</name>
<evidence type="ECO:0000256" key="1">
    <source>
        <dbReference type="SAM" id="MobiDB-lite"/>
    </source>
</evidence>
<dbReference type="HOGENOM" id="CLU_1567001_0_0_1"/>
<dbReference type="KEGG" id="ehx:EMIHUDRAFT_352298"/>
<evidence type="ECO:0000313" key="2">
    <source>
        <dbReference type="EnsemblProtists" id="EOD34328"/>
    </source>
</evidence>
<evidence type="ECO:0008006" key="4">
    <source>
        <dbReference type="Google" id="ProtNLM"/>
    </source>
</evidence>
<sequence>AMDVAGVALGSWRQAAGGDLAAHVVSRALIATAAEAGAEAVASAVVRTELQASLLAGERLTAAVALNGVGARLIPVIGAVVSGTIDAVSTARTGAAARRTFGPPTAEPAASTPPWAEGVSASAAGAAEAAVDRLTSAGAAAADAADAAEAALTDAAASLWSSVSSRLSMVG</sequence>
<accession>A0A0D3KEZ3</accession>
<dbReference type="AlphaFoldDB" id="A0A0D3KEZ3"/>
<feature type="region of interest" description="Disordered" evidence="1">
    <location>
        <begin position="96"/>
        <end position="117"/>
    </location>
</feature>
<protein>
    <recommendedName>
        <fullName evidence="4">Autophagy-related protein 2</fullName>
    </recommendedName>
</protein>
<reference evidence="3" key="1">
    <citation type="journal article" date="2013" name="Nature">
        <title>Pan genome of the phytoplankton Emiliania underpins its global distribution.</title>
        <authorList>
            <person name="Read B.A."/>
            <person name="Kegel J."/>
            <person name="Klute M.J."/>
            <person name="Kuo A."/>
            <person name="Lefebvre S.C."/>
            <person name="Maumus F."/>
            <person name="Mayer C."/>
            <person name="Miller J."/>
            <person name="Monier A."/>
            <person name="Salamov A."/>
            <person name="Young J."/>
            <person name="Aguilar M."/>
            <person name="Claverie J.M."/>
            <person name="Frickenhaus S."/>
            <person name="Gonzalez K."/>
            <person name="Herman E.K."/>
            <person name="Lin Y.C."/>
            <person name="Napier J."/>
            <person name="Ogata H."/>
            <person name="Sarno A.F."/>
            <person name="Shmutz J."/>
            <person name="Schroeder D."/>
            <person name="de Vargas C."/>
            <person name="Verret F."/>
            <person name="von Dassow P."/>
            <person name="Valentin K."/>
            <person name="Van de Peer Y."/>
            <person name="Wheeler G."/>
            <person name="Dacks J.B."/>
            <person name="Delwiche C.F."/>
            <person name="Dyhrman S.T."/>
            <person name="Glockner G."/>
            <person name="John U."/>
            <person name="Richards T."/>
            <person name="Worden A.Z."/>
            <person name="Zhang X."/>
            <person name="Grigoriev I.V."/>
            <person name="Allen A.E."/>
            <person name="Bidle K."/>
            <person name="Borodovsky M."/>
            <person name="Bowler C."/>
            <person name="Brownlee C."/>
            <person name="Cock J.M."/>
            <person name="Elias M."/>
            <person name="Gladyshev V.N."/>
            <person name="Groth M."/>
            <person name="Guda C."/>
            <person name="Hadaegh A."/>
            <person name="Iglesias-Rodriguez M.D."/>
            <person name="Jenkins J."/>
            <person name="Jones B.M."/>
            <person name="Lawson T."/>
            <person name="Leese F."/>
            <person name="Lindquist E."/>
            <person name="Lobanov A."/>
            <person name="Lomsadze A."/>
            <person name="Malik S.B."/>
            <person name="Marsh M.E."/>
            <person name="Mackinder L."/>
            <person name="Mock T."/>
            <person name="Mueller-Roeber B."/>
            <person name="Pagarete A."/>
            <person name="Parker M."/>
            <person name="Probert I."/>
            <person name="Quesneville H."/>
            <person name="Raines C."/>
            <person name="Rensing S.A."/>
            <person name="Riano-Pachon D.M."/>
            <person name="Richier S."/>
            <person name="Rokitta S."/>
            <person name="Shiraiwa Y."/>
            <person name="Soanes D.M."/>
            <person name="van der Giezen M."/>
            <person name="Wahlund T.M."/>
            <person name="Williams B."/>
            <person name="Wilson W."/>
            <person name="Wolfe G."/>
            <person name="Wurch L.L."/>
        </authorList>
    </citation>
    <scope>NUCLEOTIDE SEQUENCE</scope>
</reference>
<dbReference type="RefSeq" id="XP_005786757.1">
    <property type="nucleotide sequence ID" value="XM_005786700.1"/>
</dbReference>
<dbReference type="GeneID" id="17279599"/>
<dbReference type="EnsemblProtists" id="EOD34328">
    <property type="protein sequence ID" value="EOD34328"/>
    <property type="gene ID" value="EMIHUDRAFT_352298"/>
</dbReference>
<proteinExistence type="predicted"/>
<dbReference type="Proteomes" id="UP000013827">
    <property type="component" value="Unassembled WGS sequence"/>
</dbReference>
<reference evidence="2" key="2">
    <citation type="submission" date="2024-10" db="UniProtKB">
        <authorList>
            <consortium name="EnsemblProtists"/>
        </authorList>
    </citation>
    <scope>IDENTIFICATION</scope>
</reference>
<keyword evidence="3" id="KW-1185">Reference proteome</keyword>
<organism evidence="2 3">
    <name type="scientific">Emiliania huxleyi (strain CCMP1516)</name>
    <dbReference type="NCBI Taxonomy" id="280463"/>
    <lineage>
        <taxon>Eukaryota</taxon>
        <taxon>Haptista</taxon>
        <taxon>Haptophyta</taxon>
        <taxon>Prymnesiophyceae</taxon>
        <taxon>Isochrysidales</taxon>
        <taxon>Noelaerhabdaceae</taxon>
        <taxon>Emiliania</taxon>
    </lineage>
</organism>